<keyword evidence="3" id="KW-1185">Reference proteome</keyword>
<dbReference type="EMBL" id="CP041217">
    <property type="protein sequence ID" value="QDH19497.1"/>
    <property type="molecule type" value="Genomic_DNA"/>
</dbReference>
<accession>A0A4Y6UT33</accession>
<protein>
    <recommendedName>
        <fullName evidence="1">Imm33-like domain-containing protein</fullName>
    </recommendedName>
</protein>
<dbReference type="Proteomes" id="UP000316968">
    <property type="component" value="Chromosome"/>
</dbReference>
<dbReference type="InterPro" id="IPR056509">
    <property type="entry name" value="Imm33-like"/>
</dbReference>
<dbReference type="RefSeq" id="WP_141445886.1">
    <property type="nucleotide sequence ID" value="NZ_CP041217.1"/>
</dbReference>
<evidence type="ECO:0000259" key="1">
    <source>
        <dbReference type="Pfam" id="PF24719"/>
    </source>
</evidence>
<sequence length="207" mass="22986">MQIIRTRTIGSRVFSVKCDKALEAQGEFLLDLFADTESKAGFLQDGMKIQVGWSILFVHQQDESNVTILAPDYASNPFERTTDDLTETLTVQLEQNYVLKLTGAEGEATLFQDTLISSEQGLDAERVYLERTENRSDGVSGWYLGPAEGGQVDAGELRRYYVFQLLSRRPGALKTLALPKGYVAVLNGEDVEAVLDAEDRNVWPSGK</sequence>
<dbReference type="AlphaFoldDB" id="A0A4Y6UT33"/>
<gene>
    <name evidence="2" type="ORF">FFV09_00665</name>
</gene>
<proteinExistence type="predicted"/>
<dbReference type="Pfam" id="PF24719">
    <property type="entry name" value="Imm33-like"/>
    <property type="match status" value="1"/>
</dbReference>
<dbReference type="OrthoDB" id="2838760at2"/>
<dbReference type="KEGG" id="saca:FFV09_00665"/>
<reference evidence="2 3" key="1">
    <citation type="submission" date="2019-06" db="EMBL/GenBank/DDBJ databases">
        <title>Saccharibacillus brassicae sp. nov., an endophytic bacterium isolated from Chinese cabbage seeds (Brassica pekinensis).</title>
        <authorList>
            <person name="Jiang L."/>
            <person name="Lee J."/>
            <person name="Kim S.W."/>
        </authorList>
    </citation>
    <scope>NUCLEOTIDE SEQUENCE [LARGE SCALE GENOMIC DNA]</scope>
    <source>
        <strain evidence="3">KCTC 43072 / ATSA2</strain>
    </source>
</reference>
<evidence type="ECO:0000313" key="2">
    <source>
        <dbReference type="EMBL" id="QDH19497.1"/>
    </source>
</evidence>
<organism evidence="2 3">
    <name type="scientific">Saccharibacillus brassicae</name>
    <dbReference type="NCBI Taxonomy" id="2583377"/>
    <lineage>
        <taxon>Bacteria</taxon>
        <taxon>Bacillati</taxon>
        <taxon>Bacillota</taxon>
        <taxon>Bacilli</taxon>
        <taxon>Bacillales</taxon>
        <taxon>Paenibacillaceae</taxon>
        <taxon>Saccharibacillus</taxon>
    </lineage>
</organism>
<evidence type="ECO:0000313" key="3">
    <source>
        <dbReference type="Proteomes" id="UP000316968"/>
    </source>
</evidence>
<name>A0A4Y6UT33_SACBS</name>
<feature type="domain" description="Imm33-like" evidence="1">
    <location>
        <begin position="94"/>
        <end position="195"/>
    </location>
</feature>